<dbReference type="PROSITE" id="PS51257">
    <property type="entry name" value="PROKAR_LIPOPROTEIN"/>
    <property type="match status" value="1"/>
</dbReference>
<dbReference type="RefSeq" id="WP_204059928.1">
    <property type="nucleotide sequence ID" value="NZ_BAAAGP010000019.1"/>
</dbReference>
<evidence type="ECO:0000313" key="3">
    <source>
        <dbReference type="Proteomes" id="UP000603904"/>
    </source>
</evidence>
<name>A0ABQ4G6S7_9ACTN</name>
<keyword evidence="1" id="KW-0732">Signal</keyword>
<proteinExistence type="predicted"/>
<accession>A0ABQ4G6S7</accession>
<dbReference type="Proteomes" id="UP000603904">
    <property type="component" value="Unassembled WGS sequence"/>
</dbReference>
<keyword evidence="3" id="KW-1185">Reference proteome</keyword>
<comment type="caution">
    <text evidence="2">The sequence shown here is derived from an EMBL/GenBank/DDBJ whole genome shotgun (WGS) entry which is preliminary data.</text>
</comment>
<evidence type="ECO:0000313" key="2">
    <source>
        <dbReference type="EMBL" id="GIH42749.1"/>
    </source>
</evidence>
<protein>
    <recommendedName>
        <fullName evidence="4">Lipoprotein</fullName>
    </recommendedName>
</protein>
<sequence>MLRRITALGLGLVLLAGCGNESASETPGGPGDSPSTAAVAITQADAEAAFDGLGELGDAWKHKDCAKIAYLTTWAEAALGESLCDAARNGRPAPGFTAYTDPEFYLPDSEGGSGDAPWFAVLARKPKPAYFVFVRSEGRWRLGAGPIPVVGDAPAIEGEVRAAEADPGIALRARLVPTRHVAFLTDAAGVSGVRFASGDPMRDLLRDLVRAPSSASPDRVETDVRLEGPSRAIALPDGAALVFHALRVVYTQRPGSGRSSLVHPRWSAADLRAFTGRSAPGAVTGSDLVVLATRVAKDNELTTVGLRRTLAGITSGASG</sequence>
<feature type="signal peptide" evidence="1">
    <location>
        <begin position="1"/>
        <end position="23"/>
    </location>
</feature>
<gene>
    <name evidence="2" type="ORF">Mco01_57490</name>
</gene>
<reference evidence="2 3" key="1">
    <citation type="submission" date="2021-01" db="EMBL/GenBank/DDBJ databases">
        <title>Whole genome shotgun sequence of Microbispora corallina NBRC 16416.</title>
        <authorList>
            <person name="Komaki H."/>
            <person name="Tamura T."/>
        </authorList>
    </citation>
    <scope>NUCLEOTIDE SEQUENCE [LARGE SCALE GENOMIC DNA]</scope>
    <source>
        <strain evidence="2 3">NBRC 16416</strain>
    </source>
</reference>
<evidence type="ECO:0000256" key="1">
    <source>
        <dbReference type="SAM" id="SignalP"/>
    </source>
</evidence>
<evidence type="ECO:0008006" key="4">
    <source>
        <dbReference type="Google" id="ProtNLM"/>
    </source>
</evidence>
<organism evidence="2 3">
    <name type="scientific">Microbispora corallina</name>
    <dbReference type="NCBI Taxonomy" id="83302"/>
    <lineage>
        <taxon>Bacteria</taxon>
        <taxon>Bacillati</taxon>
        <taxon>Actinomycetota</taxon>
        <taxon>Actinomycetes</taxon>
        <taxon>Streptosporangiales</taxon>
        <taxon>Streptosporangiaceae</taxon>
        <taxon>Microbispora</taxon>
    </lineage>
</organism>
<dbReference type="EMBL" id="BOOC01000032">
    <property type="protein sequence ID" value="GIH42749.1"/>
    <property type="molecule type" value="Genomic_DNA"/>
</dbReference>
<feature type="chain" id="PRO_5047440650" description="Lipoprotein" evidence="1">
    <location>
        <begin position="24"/>
        <end position="319"/>
    </location>
</feature>